<accession>A0A5J5J699</accession>
<name>A0A5J5J699_9MICO</name>
<dbReference type="OrthoDB" id="3531052at2"/>
<keyword evidence="4" id="KW-1185">Reference proteome</keyword>
<dbReference type="Gene3D" id="2.40.380.10">
    <property type="entry name" value="FomD-like"/>
    <property type="match status" value="1"/>
</dbReference>
<evidence type="ECO:0000259" key="2">
    <source>
        <dbReference type="Pfam" id="PF04167"/>
    </source>
</evidence>
<protein>
    <submittedName>
        <fullName evidence="3">DUF402 domain-containing protein</fullName>
    </submittedName>
</protein>
<dbReference type="AlphaFoldDB" id="A0A5J5J699"/>
<evidence type="ECO:0000313" key="3">
    <source>
        <dbReference type="EMBL" id="KAA9111737.1"/>
    </source>
</evidence>
<dbReference type="SUPFAM" id="SSF159234">
    <property type="entry name" value="FomD-like"/>
    <property type="match status" value="1"/>
</dbReference>
<reference evidence="4" key="1">
    <citation type="submission" date="2019-09" db="EMBL/GenBank/DDBJ databases">
        <title>Mumia zhuanghuii sp. nov. isolated from the intestinal contents of plateau pika (Ochotona curzoniae) in the Qinghai-Tibet plateau of China.</title>
        <authorList>
            <person name="Tian Z."/>
        </authorList>
    </citation>
    <scope>NUCLEOTIDE SEQUENCE [LARGE SCALE GENOMIC DNA]</scope>
    <source>
        <strain evidence="4">JCM 30598</strain>
    </source>
</reference>
<dbReference type="InterPro" id="IPR035930">
    <property type="entry name" value="FomD-like_sf"/>
</dbReference>
<gene>
    <name evidence="3" type="ORF">F6B43_07820</name>
</gene>
<feature type="domain" description="DUF402" evidence="2">
    <location>
        <begin position="68"/>
        <end position="191"/>
    </location>
</feature>
<organism evidence="3 4">
    <name type="scientific">Microbacterium rhizomatis</name>
    <dbReference type="NCBI Taxonomy" id="1631477"/>
    <lineage>
        <taxon>Bacteria</taxon>
        <taxon>Bacillati</taxon>
        <taxon>Actinomycetota</taxon>
        <taxon>Actinomycetes</taxon>
        <taxon>Micrococcales</taxon>
        <taxon>Microbacteriaceae</taxon>
        <taxon>Microbacterium</taxon>
    </lineage>
</organism>
<sequence>MLRLSADSPTFGQTPRRWPRNPRLANVSEDPKSTSDQRPAPGTRTIFRWRKWDGGPHWEHDCAYLGSDRWGQWFGQPAGWRSARPGAEFVAEHPNVTLLPPSGDYAYTHNAPPHHVRVYIDLAWDAGWRGGEPTGIDMDLDVVRADDGRGTWIDDRDEWDEHRVRFGYPRDLVTRLEALAIDLERAVAAREAPFDDRTADTWLRVLAGFDLS</sequence>
<dbReference type="EMBL" id="VYSA01000001">
    <property type="protein sequence ID" value="KAA9111737.1"/>
    <property type="molecule type" value="Genomic_DNA"/>
</dbReference>
<dbReference type="InterPro" id="IPR007295">
    <property type="entry name" value="DUF402"/>
</dbReference>
<proteinExistence type="predicted"/>
<comment type="caution">
    <text evidence="3">The sequence shown here is derived from an EMBL/GenBank/DDBJ whole genome shotgun (WGS) entry which is preliminary data.</text>
</comment>
<dbReference type="Proteomes" id="UP000325827">
    <property type="component" value="Unassembled WGS sequence"/>
</dbReference>
<feature type="region of interest" description="Disordered" evidence="1">
    <location>
        <begin position="1"/>
        <end position="43"/>
    </location>
</feature>
<evidence type="ECO:0000313" key="4">
    <source>
        <dbReference type="Proteomes" id="UP000325827"/>
    </source>
</evidence>
<dbReference type="Pfam" id="PF04167">
    <property type="entry name" value="DUF402"/>
    <property type="match status" value="1"/>
</dbReference>
<evidence type="ECO:0000256" key="1">
    <source>
        <dbReference type="SAM" id="MobiDB-lite"/>
    </source>
</evidence>